<protein>
    <recommendedName>
        <fullName evidence="3 11">Protein-export membrane protein SecG</fullName>
    </recommendedName>
</protein>
<feature type="transmembrane region" description="Helical" evidence="11">
    <location>
        <begin position="6"/>
        <end position="22"/>
    </location>
</feature>
<dbReference type="GO" id="GO:0065002">
    <property type="term" value="P:intracellular protein transmembrane transport"/>
    <property type="evidence" value="ECO:0007669"/>
    <property type="project" value="TreeGrafter"/>
</dbReference>
<dbReference type="InterPro" id="IPR004692">
    <property type="entry name" value="SecG"/>
</dbReference>
<comment type="function">
    <text evidence="11">Involved in protein export. Participates in an early event of protein translocation.</text>
</comment>
<dbReference type="PRINTS" id="PR01651">
    <property type="entry name" value="SECGEXPORT"/>
</dbReference>
<evidence type="ECO:0000313" key="13">
    <source>
        <dbReference type="Proteomes" id="UP000030418"/>
    </source>
</evidence>
<dbReference type="GO" id="GO:0009306">
    <property type="term" value="P:protein secretion"/>
    <property type="evidence" value="ECO:0007669"/>
    <property type="project" value="UniProtKB-UniRule"/>
</dbReference>
<evidence type="ECO:0000256" key="6">
    <source>
        <dbReference type="ARBA" id="ARBA00022692"/>
    </source>
</evidence>
<keyword evidence="6 11" id="KW-0812">Transmembrane</keyword>
<organism evidence="12 13">
    <name type="scientific">Gallibacterium genomosp. 2</name>
    <dbReference type="NCBI Taxonomy" id="155517"/>
    <lineage>
        <taxon>Bacteria</taxon>
        <taxon>Pseudomonadati</taxon>
        <taxon>Pseudomonadota</taxon>
        <taxon>Gammaproteobacteria</taxon>
        <taxon>Pasteurellales</taxon>
        <taxon>Pasteurellaceae</taxon>
        <taxon>Gallibacterium</taxon>
    </lineage>
</organism>
<proteinExistence type="inferred from homology"/>
<dbReference type="Proteomes" id="UP000030418">
    <property type="component" value="Unassembled WGS sequence"/>
</dbReference>
<dbReference type="PANTHER" id="PTHR34182">
    <property type="entry name" value="PROTEIN-EXPORT MEMBRANE PROTEIN SECG"/>
    <property type="match status" value="1"/>
</dbReference>
<feature type="transmembrane region" description="Helical" evidence="11">
    <location>
        <begin position="58"/>
        <end position="75"/>
    </location>
</feature>
<evidence type="ECO:0000256" key="11">
    <source>
        <dbReference type="RuleBase" id="RU365087"/>
    </source>
</evidence>
<reference evidence="12 13" key="1">
    <citation type="submission" date="2014-08" db="EMBL/GenBank/DDBJ databases">
        <title>Chaperone-usher fimbriae in a diverse selection of Gallibacterium genomes.</title>
        <authorList>
            <person name="Kudirkiene E."/>
            <person name="Bager R.J."/>
            <person name="Johnson T.J."/>
            <person name="Bojesen A.M."/>
        </authorList>
    </citation>
    <scope>NUCLEOTIDE SEQUENCE [LARGE SCALE GENOMIC DNA]</scope>
    <source>
        <strain evidence="12 13">CCM5976</strain>
    </source>
</reference>
<keyword evidence="4 11" id="KW-0813">Transport</keyword>
<dbReference type="AlphaFoldDB" id="A0A0A2Y422"/>
<keyword evidence="8 11" id="KW-1133">Transmembrane helix</keyword>
<keyword evidence="7 11" id="KW-0653">Protein transport</keyword>
<evidence type="ECO:0000256" key="7">
    <source>
        <dbReference type="ARBA" id="ARBA00022927"/>
    </source>
</evidence>
<comment type="caution">
    <text evidence="12">The sequence shown here is derived from an EMBL/GenBank/DDBJ whole genome shotgun (WGS) entry which is preliminary data.</text>
</comment>
<dbReference type="GO" id="GO:0005886">
    <property type="term" value="C:plasma membrane"/>
    <property type="evidence" value="ECO:0007669"/>
    <property type="project" value="UniProtKB-SubCell"/>
</dbReference>
<dbReference type="GO" id="GO:0043952">
    <property type="term" value="P:protein transport by the Sec complex"/>
    <property type="evidence" value="ECO:0007669"/>
    <property type="project" value="TreeGrafter"/>
</dbReference>
<accession>A0A0A2Y422</accession>
<evidence type="ECO:0000256" key="3">
    <source>
        <dbReference type="ARBA" id="ARBA00017876"/>
    </source>
</evidence>
<sequence>MYQILLIIYPIVAIALIAFILVQQGKGADMGASFGAGASGTVFGASGAGNFLTRTTTILAIIFFAISLLLGNLTAHSSKPKGNFDDLSGVAQQIKKEEAVKPVTELPAKPDVNQDIPK</sequence>
<keyword evidence="9 11" id="KW-0811">Translocation</keyword>
<evidence type="ECO:0000256" key="10">
    <source>
        <dbReference type="ARBA" id="ARBA00023136"/>
    </source>
</evidence>
<evidence type="ECO:0000256" key="8">
    <source>
        <dbReference type="ARBA" id="ARBA00022989"/>
    </source>
</evidence>
<evidence type="ECO:0000256" key="4">
    <source>
        <dbReference type="ARBA" id="ARBA00022448"/>
    </source>
</evidence>
<dbReference type="Pfam" id="PF03840">
    <property type="entry name" value="SecG"/>
    <property type="match status" value="1"/>
</dbReference>
<evidence type="ECO:0000256" key="1">
    <source>
        <dbReference type="ARBA" id="ARBA00004651"/>
    </source>
</evidence>
<keyword evidence="5 11" id="KW-1003">Cell membrane</keyword>
<keyword evidence="13" id="KW-1185">Reference proteome</keyword>
<dbReference type="NCBIfam" id="TIGR00810">
    <property type="entry name" value="secG"/>
    <property type="match status" value="1"/>
</dbReference>
<keyword evidence="10 11" id="KW-0472">Membrane</keyword>
<evidence type="ECO:0000313" key="12">
    <source>
        <dbReference type="EMBL" id="KGQ32189.1"/>
    </source>
</evidence>
<evidence type="ECO:0000256" key="5">
    <source>
        <dbReference type="ARBA" id="ARBA00022475"/>
    </source>
</evidence>
<dbReference type="RefSeq" id="WP_039135523.1">
    <property type="nucleotide sequence ID" value="NZ_JPXY01000025.1"/>
</dbReference>
<comment type="subcellular location">
    <subcellularLocation>
        <location evidence="1 11">Cell membrane</location>
        <topology evidence="1 11">Multi-pass membrane protein</topology>
    </subcellularLocation>
</comment>
<evidence type="ECO:0000256" key="9">
    <source>
        <dbReference type="ARBA" id="ARBA00023010"/>
    </source>
</evidence>
<dbReference type="GO" id="GO:0015450">
    <property type="term" value="F:protein-transporting ATPase activity"/>
    <property type="evidence" value="ECO:0007669"/>
    <property type="project" value="UniProtKB-UniRule"/>
</dbReference>
<name>A0A0A2Y422_9PAST</name>
<evidence type="ECO:0000256" key="2">
    <source>
        <dbReference type="ARBA" id="ARBA00008445"/>
    </source>
</evidence>
<dbReference type="PANTHER" id="PTHR34182:SF1">
    <property type="entry name" value="PROTEIN-EXPORT MEMBRANE PROTEIN SECG"/>
    <property type="match status" value="1"/>
</dbReference>
<dbReference type="EMBL" id="JPXY01000025">
    <property type="protein sequence ID" value="KGQ32189.1"/>
    <property type="molecule type" value="Genomic_DNA"/>
</dbReference>
<gene>
    <name evidence="12" type="ORF">P375_06250</name>
</gene>
<comment type="similarity">
    <text evidence="2 11">Belongs to the SecG family.</text>
</comment>